<accession>A0A7G6X9Z6</accession>
<reference evidence="4" key="1">
    <citation type="submission" date="2019-09" db="EMBL/GenBank/DDBJ databases">
        <title>Antimicrobial potential of Antarctic Bacteria.</title>
        <authorList>
            <person name="Benaud N."/>
            <person name="Edwards R.J."/>
            <person name="Ferrari B.C."/>
        </authorList>
    </citation>
    <scope>NUCLEOTIDE SEQUENCE [LARGE SCALE GENOMIC DNA]</scope>
    <source>
        <strain evidence="4">SPB151</strain>
    </source>
</reference>
<evidence type="ECO:0000256" key="1">
    <source>
        <dbReference type="SAM" id="Phobius"/>
    </source>
</evidence>
<organism evidence="3 4">
    <name type="scientific">Kribbella qitaiheensis</name>
    <dbReference type="NCBI Taxonomy" id="1544730"/>
    <lineage>
        <taxon>Bacteria</taxon>
        <taxon>Bacillati</taxon>
        <taxon>Actinomycetota</taxon>
        <taxon>Actinomycetes</taxon>
        <taxon>Propionibacteriales</taxon>
        <taxon>Kribbellaceae</taxon>
        <taxon>Kribbella</taxon>
    </lineage>
</organism>
<keyword evidence="4" id="KW-1185">Reference proteome</keyword>
<keyword evidence="1" id="KW-1133">Transmembrane helix</keyword>
<keyword evidence="1" id="KW-0812">Transmembrane</keyword>
<dbReference type="KEGG" id="kqi:F1D05_21120"/>
<evidence type="ECO:0000259" key="2">
    <source>
        <dbReference type="Pfam" id="PF05729"/>
    </source>
</evidence>
<dbReference type="EMBL" id="CP043661">
    <property type="protein sequence ID" value="QNE23061.1"/>
    <property type="molecule type" value="Genomic_DNA"/>
</dbReference>
<feature type="transmembrane region" description="Helical" evidence="1">
    <location>
        <begin position="563"/>
        <end position="579"/>
    </location>
</feature>
<feature type="transmembrane region" description="Helical" evidence="1">
    <location>
        <begin position="585"/>
        <end position="602"/>
    </location>
</feature>
<evidence type="ECO:0000313" key="3">
    <source>
        <dbReference type="EMBL" id="QNE23061.1"/>
    </source>
</evidence>
<evidence type="ECO:0000313" key="4">
    <source>
        <dbReference type="Proteomes" id="UP000515563"/>
    </source>
</evidence>
<dbReference type="Proteomes" id="UP000515563">
    <property type="component" value="Chromosome"/>
</dbReference>
<protein>
    <submittedName>
        <fullName evidence="3">NACHT domain-containing protein</fullName>
    </submittedName>
</protein>
<sequence length="769" mass="84351">MLRAIVIVLTISLTLVLLPIAINVATGGTVPVILERYVGWAWPAIGLLWVIAIVTGLVEVRSRRTGAQWARSADQPRNRPNALDRVERYLDGRFAGSLASRTRLALDLDERVGAGLHPYDLLVRPLGGIDSQVREGGEIGTVFDELQDSMLILGAPGAGKTTLLLDLARSLVAHARNDRERPIPVLVDLAGWAGSGASQAGRPEDDDPADSTQLAVFVHWLLGELTSRYQIPAPVGRVWLRNGQLALLLDGLDEVAIGHRDRLAPVLEELRRRYMITQLAVTCRTQDYERLPQQLRLYGTVGIRPLSRRRVLDYFAAVGPELAGARAAIEQDEDLWGLVDSPLMLNVMALAYQGRDARDIVAGDVADHRRELFDTYVSEVLARRRPATGRYSSRTTMRSLWCLARWTRMGEGDRIALPRRLPPGGWYGMSLPEVSQLGHMICLPALLAGFVGGVTLAVAALFGVPAGFGFGLIGLILVHLPPRTWRVFRRRPEQPRALIAALVISLGAIVGLVFGLAAVGTVTLLPTWLGLGLLAVGAGVAYLKELAEMTRPTQRWRRRLLGLRLVVVGLVGALAASRAPSPDSFVQACVLGLIGVEGVRLIKRLPMDQLERRDSSREYVDGPRFRWRMDPWVGATALGSLLIATVLGASAGVTGPEQLLGLLLGVMAGQGWDSRGHRIAETVSRLLHGLMLRWTSYLPWRRRAFLQYAADRHVLARTGQGRRFEGEQYAFIHLLVRDHLAECDPDTLAAKVDRRKAARGSRAGLTRSH</sequence>
<dbReference type="Pfam" id="PF05729">
    <property type="entry name" value="NACHT"/>
    <property type="match status" value="1"/>
</dbReference>
<feature type="transmembrane region" description="Helical" evidence="1">
    <location>
        <begin position="525"/>
        <end position="543"/>
    </location>
</feature>
<dbReference type="AlphaFoldDB" id="A0A7G6X9Z6"/>
<feature type="domain" description="NACHT" evidence="2">
    <location>
        <begin position="150"/>
        <end position="316"/>
    </location>
</feature>
<gene>
    <name evidence="3" type="ORF">F1D05_21120</name>
</gene>
<proteinExistence type="predicted"/>
<feature type="transmembrane region" description="Helical" evidence="1">
    <location>
        <begin position="37"/>
        <end position="58"/>
    </location>
</feature>
<dbReference type="InterPro" id="IPR027417">
    <property type="entry name" value="P-loop_NTPase"/>
</dbReference>
<dbReference type="SUPFAM" id="SSF52540">
    <property type="entry name" value="P-loop containing nucleoside triphosphate hydrolases"/>
    <property type="match status" value="1"/>
</dbReference>
<name>A0A7G6X9Z6_9ACTN</name>
<keyword evidence="1" id="KW-0472">Membrane</keyword>
<feature type="transmembrane region" description="Helical" evidence="1">
    <location>
        <begin position="632"/>
        <end position="653"/>
    </location>
</feature>
<reference evidence="3 4" key="2">
    <citation type="journal article" date="2020" name="Microbiol. Resour. Announc.">
        <title>Antarctic desert soil bacteria exhibit high novel natural product potential, evaluated through long-read genome sequencing and comparative genomics.</title>
        <authorList>
            <person name="Benaud N."/>
            <person name="Edwards R.J."/>
            <person name="Amos T.G."/>
            <person name="D'Agostino P.M."/>
            <person name="Gutierrez-Chavez C."/>
            <person name="Montgomery K."/>
            <person name="Nicetic I."/>
            <person name="Ferrari B.C."/>
        </authorList>
    </citation>
    <scope>NUCLEOTIDE SEQUENCE [LARGE SCALE GENOMIC DNA]</scope>
    <source>
        <strain evidence="3 4">SPB151</strain>
    </source>
</reference>
<dbReference type="InterPro" id="IPR007111">
    <property type="entry name" value="NACHT_NTPase"/>
</dbReference>
<feature type="transmembrane region" description="Helical" evidence="1">
    <location>
        <begin position="497"/>
        <end position="519"/>
    </location>
</feature>
<dbReference type="Gene3D" id="3.40.50.300">
    <property type="entry name" value="P-loop containing nucleotide triphosphate hydrolases"/>
    <property type="match status" value="1"/>
</dbReference>